<dbReference type="PANTHER" id="PTHR47027:SF24">
    <property type="entry name" value="RIBONUCLEASE H"/>
    <property type="match status" value="1"/>
</dbReference>
<name>A0A815VLD7_ADIRI</name>
<dbReference type="InterPro" id="IPR036691">
    <property type="entry name" value="Endo/exonu/phosph_ase_sf"/>
</dbReference>
<evidence type="ECO:0000256" key="1">
    <source>
        <dbReference type="SAM" id="MobiDB-lite"/>
    </source>
</evidence>
<dbReference type="PANTHER" id="PTHR47027">
    <property type="entry name" value="REVERSE TRANSCRIPTASE DOMAIN-CONTAINING PROTEIN"/>
    <property type="match status" value="1"/>
</dbReference>
<dbReference type="InterPro" id="IPR029526">
    <property type="entry name" value="PGBD"/>
</dbReference>
<sequence length="760" mass="85096">MALQEVRWPGSHEMKCGSYTILWSGPGIGAPRSAGVAIALDKDTFYLQIEQAIKKTHQSDLIVCPCGSGTSNDNTERLLNFYLGAGLRMGGSWFKRKNIHRYTWFSNDGIIVKEIDHVLVNTKWSALQNCRVYRSPEFDADHRLVITTMSLRLKRTGIGSAHTQHYDIKRLEDPAVQSQYAVEVSNRFAALTIDESSNWDKFKETLNDVAAQHLRFHRHKKKPSINEYKILNKQCKSNLKPDRQQWADNTAKDGKAALAAGEARDAFANFRRLAKVTLPISSPISGSTGNQISDKPRKLQRWRSYYTKLFNRPDAPVSEDLATAAQSAAEDSTINCNKPTTKEVLDCLRKLKNGKALGICITEKNDVVKTMDVSVGTICNITPEMMKARGIDCGTWLTNIIQNAWRSELIPTDWKKGAIPPFYKGKDSVRVDGQLSADLDFADDVALLAETVEALMLALDIMQDESRLLGLEINSKSLSVRGHDVDVVDSFVQLGSMIHNSGSSAPKIPRKIAITRSCMKTLDKSIWRSSITIQTEVRVYNCYIVPILLYGAETWTLTASVEPKLGTFDNWCLRRILRIPYMQHVTNKEVRENIGSETENAESQTSKEDDEIDLENLKMDDDSPEKSLYSSNSGITWSSILSSSTKISSSNDANEKTGPTGFTENVSSIEDSFMCFMSEKIILKILIYSNMGYIRNTTSNGKTEEITMMEIKAFIGLLLLGGLLGESKKTIKSIWRRNPLESPIFKATISREIFEKLSTA</sequence>
<dbReference type="EMBL" id="CAJNOJ010000976">
    <property type="protein sequence ID" value="CAF1536745.1"/>
    <property type="molecule type" value="Genomic_DNA"/>
</dbReference>
<gene>
    <name evidence="3" type="ORF">EDS130_LOCUS45007</name>
</gene>
<comment type="caution">
    <text evidence="3">The sequence shown here is derived from an EMBL/GenBank/DDBJ whole genome shotgun (WGS) entry which is preliminary data.</text>
</comment>
<dbReference type="Proteomes" id="UP000663852">
    <property type="component" value="Unassembled WGS sequence"/>
</dbReference>
<dbReference type="OrthoDB" id="10062692at2759"/>
<organism evidence="3 4">
    <name type="scientific">Adineta ricciae</name>
    <name type="common">Rotifer</name>
    <dbReference type="NCBI Taxonomy" id="249248"/>
    <lineage>
        <taxon>Eukaryota</taxon>
        <taxon>Metazoa</taxon>
        <taxon>Spiralia</taxon>
        <taxon>Gnathifera</taxon>
        <taxon>Rotifera</taxon>
        <taxon>Eurotatoria</taxon>
        <taxon>Bdelloidea</taxon>
        <taxon>Adinetida</taxon>
        <taxon>Adinetidae</taxon>
        <taxon>Adineta</taxon>
    </lineage>
</organism>
<feature type="region of interest" description="Disordered" evidence="1">
    <location>
        <begin position="590"/>
        <end position="631"/>
    </location>
</feature>
<proteinExistence type="predicted"/>
<dbReference type="SUPFAM" id="SSF56219">
    <property type="entry name" value="DNase I-like"/>
    <property type="match status" value="1"/>
</dbReference>
<dbReference type="Gene3D" id="3.60.10.10">
    <property type="entry name" value="Endonuclease/exonuclease/phosphatase"/>
    <property type="match status" value="1"/>
</dbReference>
<evidence type="ECO:0000313" key="3">
    <source>
        <dbReference type="EMBL" id="CAF1536745.1"/>
    </source>
</evidence>
<feature type="compositionally biased region" description="Basic and acidic residues" evidence="1">
    <location>
        <begin position="615"/>
        <end position="625"/>
    </location>
</feature>
<feature type="domain" description="PiggyBac transposable element-derived protein" evidence="2">
    <location>
        <begin position="672"/>
        <end position="758"/>
    </location>
</feature>
<feature type="compositionally biased region" description="Polar residues" evidence="1">
    <location>
        <begin position="595"/>
        <end position="604"/>
    </location>
</feature>
<accession>A0A815VLD7</accession>
<dbReference type="AlphaFoldDB" id="A0A815VLD7"/>
<dbReference type="Pfam" id="PF13843">
    <property type="entry name" value="DDE_Tnp_1_7"/>
    <property type="match status" value="1"/>
</dbReference>
<evidence type="ECO:0000313" key="4">
    <source>
        <dbReference type="Proteomes" id="UP000663852"/>
    </source>
</evidence>
<protein>
    <recommendedName>
        <fullName evidence="2">PiggyBac transposable element-derived protein domain-containing protein</fullName>
    </recommendedName>
</protein>
<reference evidence="3" key="1">
    <citation type="submission" date="2021-02" db="EMBL/GenBank/DDBJ databases">
        <authorList>
            <person name="Nowell W R."/>
        </authorList>
    </citation>
    <scope>NUCLEOTIDE SEQUENCE</scope>
</reference>
<evidence type="ECO:0000259" key="2">
    <source>
        <dbReference type="Pfam" id="PF13843"/>
    </source>
</evidence>